<dbReference type="InterPro" id="IPR011146">
    <property type="entry name" value="HIT-like"/>
</dbReference>
<evidence type="ECO:0000313" key="3">
    <source>
        <dbReference type="EMBL" id="MEE6147195.1"/>
    </source>
</evidence>
<dbReference type="InterPro" id="IPR001310">
    <property type="entry name" value="Histidine_triad_HIT"/>
</dbReference>
<dbReference type="EMBL" id="JAZGJQ010000003">
    <property type="protein sequence ID" value="MEE6147195.1"/>
    <property type="molecule type" value="Genomic_DNA"/>
</dbReference>
<dbReference type="RefSeq" id="WP_330957961.1">
    <property type="nucleotide sequence ID" value="NZ_JAZGJQ010000003.1"/>
</dbReference>
<dbReference type="Proteomes" id="UP001332931">
    <property type="component" value="Unassembled WGS sequence"/>
</dbReference>
<keyword evidence="4" id="KW-1185">Reference proteome</keyword>
<gene>
    <name evidence="3" type="ORF">VXJ25_04195</name>
</gene>
<dbReference type="Pfam" id="PF01230">
    <property type="entry name" value="HIT"/>
    <property type="match status" value="1"/>
</dbReference>
<sequence length="115" mass="12532">MSDCIFCKIANHEIEGDYVYEDDLVCAFRDANPEAPVHVLVVPKAHYVNLGEDVPDEVLAALGRAVREVARRTGVDKSGFRVISNAGADADQVVQHLHVHVLGGEFLGKGLLPER</sequence>
<dbReference type="PRINTS" id="PR00332">
    <property type="entry name" value="HISTRIAD"/>
</dbReference>
<reference evidence="3 4" key="1">
    <citation type="submission" date="2024-01" db="EMBL/GenBank/DDBJ databases">
        <title>Description of Olsenella sp. nov., isolated from pig feces.</title>
        <authorList>
            <person name="Chang Y.-H."/>
        </authorList>
    </citation>
    <scope>NUCLEOTIDE SEQUENCE [LARGE SCALE GENOMIC DNA]</scope>
    <source>
        <strain evidence="3 4">YH-ols2223</strain>
    </source>
</reference>
<dbReference type="InterPro" id="IPR036265">
    <property type="entry name" value="HIT-like_sf"/>
</dbReference>
<dbReference type="PROSITE" id="PS51084">
    <property type="entry name" value="HIT_2"/>
    <property type="match status" value="1"/>
</dbReference>
<feature type="domain" description="HIT" evidence="2">
    <location>
        <begin position="5"/>
        <end position="112"/>
    </location>
</feature>
<name>A0ABU7R9D1_9ACTN</name>
<dbReference type="Gene3D" id="3.30.428.10">
    <property type="entry name" value="HIT-like"/>
    <property type="match status" value="1"/>
</dbReference>
<accession>A0ABU7R9D1</accession>
<dbReference type="PANTHER" id="PTHR23089">
    <property type="entry name" value="HISTIDINE TRIAD HIT PROTEIN"/>
    <property type="match status" value="1"/>
</dbReference>
<organism evidence="3 4">
    <name type="scientific">Olsenella absiana</name>
    <dbReference type="NCBI Taxonomy" id="3115222"/>
    <lineage>
        <taxon>Bacteria</taxon>
        <taxon>Bacillati</taxon>
        <taxon>Actinomycetota</taxon>
        <taxon>Coriobacteriia</taxon>
        <taxon>Coriobacteriales</taxon>
        <taxon>Atopobiaceae</taxon>
        <taxon>Olsenella</taxon>
    </lineage>
</organism>
<dbReference type="SUPFAM" id="SSF54197">
    <property type="entry name" value="HIT-like"/>
    <property type="match status" value="1"/>
</dbReference>
<evidence type="ECO:0000256" key="1">
    <source>
        <dbReference type="PROSITE-ProRule" id="PRU00464"/>
    </source>
</evidence>
<protein>
    <submittedName>
        <fullName evidence="3">Histidine triad nucleotide-binding protein</fullName>
    </submittedName>
</protein>
<dbReference type="InterPro" id="IPR019808">
    <property type="entry name" value="Histidine_triad_CS"/>
</dbReference>
<evidence type="ECO:0000259" key="2">
    <source>
        <dbReference type="PROSITE" id="PS51084"/>
    </source>
</evidence>
<proteinExistence type="predicted"/>
<feature type="short sequence motif" description="Histidine triad motif" evidence="1">
    <location>
        <begin position="96"/>
        <end position="100"/>
    </location>
</feature>
<dbReference type="PROSITE" id="PS00892">
    <property type="entry name" value="HIT_1"/>
    <property type="match status" value="1"/>
</dbReference>
<dbReference type="CDD" id="cd01276">
    <property type="entry name" value="PKCI_related"/>
    <property type="match status" value="1"/>
</dbReference>
<evidence type="ECO:0000313" key="4">
    <source>
        <dbReference type="Proteomes" id="UP001332931"/>
    </source>
</evidence>
<comment type="caution">
    <text evidence="3">The sequence shown here is derived from an EMBL/GenBank/DDBJ whole genome shotgun (WGS) entry which is preliminary data.</text>
</comment>